<dbReference type="Gene3D" id="1.10.150.240">
    <property type="entry name" value="Putative phosphatase, domain 2"/>
    <property type="match status" value="1"/>
</dbReference>
<dbReference type="InterPro" id="IPR006439">
    <property type="entry name" value="HAD-SF_hydro_IA"/>
</dbReference>
<dbReference type="SFLD" id="SFLDS00003">
    <property type="entry name" value="Haloacid_Dehalogenase"/>
    <property type="match status" value="1"/>
</dbReference>
<accession>A0A1I6R6Q9</accession>
<keyword evidence="1" id="KW-0378">Hydrolase</keyword>
<dbReference type="AlphaFoldDB" id="A0A1I6R6Q9"/>
<reference evidence="2" key="1">
    <citation type="submission" date="2016-10" db="EMBL/GenBank/DDBJ databases">
        <authorList>
            <person name="Varghese N."/>
            <person name="Submissions S."/>
        </authorList>
    </citation>
    <scope>NUCLEOTIDE SEQUENCE [LARGE SCALE GENOMIC DNA]</scope>
    <source>
        <strain evidence="2">DSM 24450</strain>
    </source>
</reference>
<dbReference type="InterPro" id="IPR023214">
    <property type="entry name" value="HAD_sf"/>
</dbReference>
<dbReference type="Gene3D" id="3.40.50.1000">
    <property type="entry name" value="HAD superfamily/HAD-like"/>
    <property type="match status" value="1"/>
</dbReference>
<protein>
    <submittedName>
        <fullName evidence="1">Putative hydrolase of the HAD superfamily</fullName>
    </submittedName>
</protein>
<dbReference type="InterPro" id="IPR011951">
    <property type="entry name" value="HAD-SF_hydro_IA_YjjG/PynA"/>
</dbReference>
<dbReference type="GO" id="GO:0008253">
    <property type="term" value="F:5'-nucleotidase activity"/>
    <property type="evidence" value="ECO:0007669"/>
    <property type="project" value="InterPro"/>
</dbReference>
<proteinExistence type="predicted"/>
<dbReference type="PANTHER" id="PTHR47478">
    <property type="match status" value="1"/>
</dbReference>
<dbReference type="NCBIfam" id="TIGR02254">
    <property type="entry name" value="YjjG_YfnB"/>
    <property type="match status" value="1"/>
</dbReference>
<gene>
    <name evidence="1" type="ORF">SAMN04488006_2302</name>
</gene>
<keyword evidence="2" id="KW-1185">Reference proteome</keyword>
<dbReference type="SFLD" id="SFLDG01135">
    <property type="entry name" value="C1.5.6:_HAD__Beta-PGM__Phospha"/>
    <property type="match status" value="1"/>
</dbReference>
<dbReference type="NCBIfam" id="TIGR01549">
    <property type="entry name" value="HAD-SF-IA-v1"/>
    <property type="match status" value="1"/>
</dbReference>
<dbReference type="Proteomes" id="UP000199312">
    <property type="component" value="Unassembled WGS sequence"/>
</dbReference>
<sequence length="227" mass="26703">MNNIKHIFFDLDHTLWDFETNSDIAFAAIFKKYGVNTSLDKFLNYYRNINENYWKLYREERITKEELRIGRLRDAFAKIKYQVDMDLIDNLSVDYIEYLPKNNQLFDGTFEILEHLKPNYKMHIITNGFNEVQFKKIENSGLTKYFDKTITSEEAGVKKPNPIIFQYALQQTNALPSESIMIGDNWEADIMGAKNVGFDVIYCNFNAKPVSENIKSVSKLIEIKQYL</sequence>
<dbReference type="PRINTS" id="PR00413">
    <property type="entry name" value="HADHALOGNASE"/>
</dbReference>
<dbReference type="PANTHER" id="PTHR47478:SF1">
    <property type="entry name" value="PYRIMIDINE 5'-NUCLEOTIDASE YJJG"/>
    <property type="match status" value="1"/>
</dbReference>
<evidence type="ECO:0000313" key="1">
    <source>
        <dbReference type="EMBL" id="SFS60359.1"/>
    </source>
</evidence>
<dbReference type="RefSeq" id="WP_090226548.1">
    <property type="nucleotide sequence ID" value="NZ_FOZP01000005.1"/>
</dbReference>
<dbReference type="SUPFAM" id="SSF56784">
    <property type="entry name" value="HAD-like"/>
    <property type="match status" value="1"/>
</dbReference>
<dbReference type="InterPro" id="IPR023198">
    <property type="entry name" value="PGP-like_dom2"/>
</dbReference>
<dbReference type="EMBL" id="FOZP01000005">
    <property type="protein sequence ID" value="SFS60359.1"/>
    <property type="molecule type" value="Genomic_DNA"/>
</dbReference>
<dbReference type="CDD" id="cd04305">
    <property type="entry name" value="HAD_Neu5Ac-Pase_like"/>
    <property type="match status" value="1"/>
</dbReference>
<dbReference type="InterPro" id="IPR052550">
    <property type="entry name" value="Pyrimidine_5'-ntase_YjjG"/>
</dbReference>
<organism evidence="1 2">
    <name type="scientific">Lutibacter maritimus</name>
    <dbReference type="NCBI Taxonomy" id="593133"/>
    <lineage>
        <taxon>Bacteria</taxon>
        <taxon>Pseudomonadati</taxon>
        <taxon>Bacteroidota</taxon>
        <taxon>Flavobacteriia</taxon>
        <taxon>Flavobacteriales</taxon>
        <taxon>Flavobacteriaceae</taxon>
        <taxon>Lutibacter</taxon>
    </lineage>
</organism>
<dbReference type="OrthoDB" id="9802350at2"/>
<evidence type="ECO:0000313" key="2">
    <source>
        <dbReference type="Proteomes" id="UP000199312"/>
    </source>
</evidence>
<dbReference type="Pfam" id="PF00702">
    <property type="entry name" value="Hydrolase"/>
    <property type="match status" value="1"/>
</dbReference>
<dbReference type="InterPro" id="IPR036412">
    <property type="entry name" value="HAD-like_sf"/>
</dbReference>
<dbReference type="SFLD" id="SFLDG01129">
    <property type="entry name" value="C1.5:_HAD__Beta-PGM__Phosphata"/>
    <property type="match status" value="1"/>
</dbReference>
<dbReference type="STRING" id="593133.SAMN04488006_2302"/>
<name>A0A1I6R6Q9_9FLAO</name>